<dbReference type="RefSeq" id="WP_092123578.1">
    <property type="nucleotide sequence ID" value="NZ_FMXO01000020.1"/>
</dbReference>
<dbReference type="OrthoDB" id="8548685at2"/>
<gene>
    <name evidence="2" type="ORF">SAMN05660653_03031</name>
</gene>
<dbReference type="AlphaFoldDB" id="A0A1G6EP72"/>
<evidence type="ECO:0000313" key="3">
    <source>
        <dbReference type="Proteomes" id="UP000198771"/>
    </source>
</evidence>
<dbReference type="EMBL" id="FMXO01000020">
    <property type="protein sequence ID" value="SDB59333.1"/>
    <property type="molecule type" value="Genomic_DNA"/>
</dbReference>
<dbReference type="SUPFAM" id="SSF143100">
    <property type="entry name" value="TTHA1013/TTHA0281-like"/>
    <property type="match status" value="1"/>
</dbReference>
<accession>A0A1G6EP72</accession>
<dbReference type="Proteomes" id="UP000198771">
    <property type="component" value="Unassembled WGS sequence"/>
</dbReference>
<name>A0A1G6EP72_9BACT</name>
<sequence>MELSAVLTPAPEGGYVAVNPETGTTTQGETVEEALNNLREATELYLEEFPLSVSGRSLLTTFQVSAHA</sequence>
<protein>
    <recommendedName>
        <fullName evidence="4">HicB_like antitoxin of toxin-antitoxin system</fullName>
    </recommendedName>
</protein>
<evidence type="ECO:0000256" key="1">
    <source>
        <dbReference type="SAM" id="MobiDB-lite"/>
    </source>
</evidence>
<dbReference type="STRING" id="617002.SAMN05660653_03031"/>
<reference evidence="2 3" key="1">
    <citation type="submission" date="2016-10" db="EMBL/GenBank/DDBJ databases">
        <authorList>
            <person name="de Groot N.N."/>
        </authorList>
    </citation>
    <scope>NUCLEOTIDE SEQUENCE [LARGE SCALE GENOMIC DNA]</scope>
    <source>
        <strain evidence="2 3">ASO4-2</strain>
    </source>
</reference>
<evidence type="ECO:0000313" key="2">
    <source>
        <dbReference type="EMBL" id="SDB59333.1"/>
    </source>
</evidence>
<dbReference type="InterPro" id="IPR035069">
    <property type="entry name" value="TTHA1013/TTHA0281-like"/>
</dbReference>
<evidence type="ECO:0008006" key="4">
    <source>
        <dbReference type="Google" id="ProtNLM"/>
    </source>
</evidence>
<dbReference type="InterPro" id="IPR051404">
    <property type="entry name" value="TA_system_antitoxin"/>
</dbReference>
<keyword evidence="3" id="KW-1185">Reference proteome</keyword>
<dbReference type="PANTHER" id="PTHR34504">
    <property type="entry name" value="ANTITOXIN HICB"/>
    <property type="match status" value="1"/>
</dbReference>
<proteinExistence type="predicted"/>
<dbReference type="Gene3D" id="3.30.160.250">
    <property type="match status" value="1"/>
</dbReference>
<feature type="region of interest" description="Disordered" evidence="1">
    <location>
        <begin position="1"/>
        <end position="23"/>
    </location>
</feature>
<dbReference type="PANTHER" id="PTHR34504:SF2">
    <property type="entry name" value="UPF0150 PROTEIN SSL0259"/>
    <property type="match status" value="1"/>
</dbReference>
<organism evidence="2 3">
    <name type="scientific">Desulfonatronum thiosulfatophilum</name>
    <dbReference type="NCBI Taxonomy" id="617002"/>
    <lineage>
        <taxon>Bacteria</taxon>
        <taxon>Pseudomonadati</taxon>
        <taxon>Thermodesulfobacteriota</taxon>
        <taxon>Desulfovibrionia</taxon>
        <taxon>Desulfovibrionales</taxon>
        <taxon>Desulfonatronaceae</taxon>
        <taxon>Desulfonatronum</taxon>
    </lineage>
</organism>